<proteinExistence type="predicted"/>
<name>A0ACC3SB36_9PEZI</name>
<dbReference type="EMBL" id="JAMKPW020000038">
    <property type="protein sequence ID" value="KAK8200712.1"/>
    <property type="molecule type" value="Genomic_DNA"/>
</dbReference>
<accession>A0ACC3SB36</accession>
<sequence length="104" mass="11446">MPAQVTVIYPSASDAKFDMDYYLSSHMPLVQKLWGPAGLKGWKVIKFGDDAPYSVQATLEWDSMEDFQKAAAGEHTKEIMGDVTNFSNQHPHLMPGEVVGSATV</sequence>
<protein>
    <submittedName>
        <fullName evidence="1">Uncharacterized protein</fullName>
    </submittedName>
</protein>
<organism evidence="1 2">
    <name type="scientific">Zalaria obscura</name>
    <dbReference type="NCBI Taxonomy" id="2024903"/>
    <lineage>
        <taxon>Eukaryota</taxon>
        <taxon>Fungi</taxon>
        <taxon>Dikarya</taxon>
        <taxon>Ascomycota</taxon>
        <taxon>Pezizomycotina</taxon>
        <taxon>Dothideomycetes</taxon>
        <taxon>Dothideomycetidae</taxon>
        <taxon>Dothideales</taxon>
        <taxon>Zalariaceae</taxon>
        <taxon>Zalaria</taxon>
    </lineage>
</organism>
<reference evidence="1" key="1">
    <citation type="submission" date="2024-02" db="EMBL/GenBank/DDBJ databases">
        <title>Metagenome Assembled Genome of Zalaria obscura JY119.</title>
        <authorList>
            <person name="Vighnesh L."/>
            <person name="Jagadeeshwari U."/>
            <person name="Venkata Ramana C."/>
            <person name="Sasikala C."/>
        </authorList>
    </citation>
    <scope>NUCLEOTIDE SEQUENCE</scope>
    <source>
        <strain evidence="1">JY119</strain>
    </source>
</reference>
<evidence type="ECO:0000313" key="2">
    <source>
        <dbReference type="Proteomes" id="UP001320706"/>
    </source>
</evidence>
<gene>
    <name evidence="1" type="ORF">M8818_006027</name>
</gene>
<keyword evidence="2" id="KW-1185">Reference proteome</keyword>
<comment type="caution">
    <text evidence="1">The sequence shown here is derived from an EMBL/GenBank/DDBJ whole genome shotgun (WGS) entry which is preliminary data.</text>
</comment>
<evidence type="ECO:0000313" key="1">
    <source>
        <dbReference type="EMBL" id="KAK8200712.1"/>
    </source>
</evidence>
<dbReference type="Proteomes" id="UP001320706">
    <property type="component" value="Unassembled WGS sequence"/>
</dbReference>